<organismHost>
    <name type="scientific">Culex nigripalpus</name>
    <dbReference type="NCBI Taxonomy" id="42429"/>
</organismHost>
<sequence length="284" mass="31249">MVSTMQSLPTELDPMSLTGGSDLYVEVPHEDPRVAQKCALQLYMLKNPPVGECLVCFEPNLTSYYIPLTMSNQLLCEQVTCENCFHRMRNESMERAKVEGNLNTRNTTTMFTHDMYGNRVKRWWGAPHPDDTIFDGIVSSTVQVKGGNPVGDAILNLLKQFGAPYIVVHNGAGGFTGNGDIYFVYTDPDSDNAKYRARPAAIGRRPARPKRTNVPIRSGLDNSTTGEADRVGGEPGPVSQNANTVHRSRRLPSMSRTSGPMRRDTGRHHAGSAGRNRGRARGGQ</sequence>
<gene>
    <name evidence="2" type="primary">CUN028</name>
</gene>
<evidence type="ECO:0000313" key="2">
    <source>
        <dbReference type="EMBL" id="AAK94106.1"/>
    </source>
</evidence>
<evidence type="ECO:0000313" key="3">
    <source>
        <dbReference type="Proteomes" id="UP000006635"/>
    </source>
</evidence>
<dbReference type="GeneID" id="921956"/>
<name>Q919P1_NPVCO</name>
<feature type="compositionally biased region" description="Basic residues" evidence="1">
    <location>
        <begin position="265"/>
        <end position="284"/>
    </location>
</feature>
<accession>Q919P1</accession>
<proteinExistence type="predicted"/>
<dbReference type="KEGG" id="vg:921956"/>
<keyword evidence="3" id="KW-1185">Reference proteome</keyword>
<organism evidence="2 3">
    <name type="scientific">Culex nigripalpus nucleopolyhedrovirus (isolate Florida/1997)</name>
    <name type="common">CuniNPV</name>
    <dbReference type="NCBI Taxonomy" id="645993"/>
    <lineage>
        <taxon>Viruses</taxon>
        <taxon>Viruses incertae sedis</taxon>
        <taxon>Naldaviricetes</taxon>
        <taxon>Lefavirales</taxon>
        <taxon>Baculoviridae</taxon>
        <taxon>Deltabaculovirus</taxon>
    </lineage>
</organism>
<reference evidence="2 3" key="1">
    <citation type="journal article" date="2001" name="J. Virol.">
        <title>Genome sequence of a baculovirus pathogenic for Culex nigripalpus.</title>
        <authorList>
            <person name="Afonso C.L."/>
            <person name="Tulman E.R."/>
            <person name="Lu Z."/>
            <person name="Balinsky C.A."/>
            <person name="Moser B.A."/>
            <person name="Becnel J.J."/>
            <person name="Rock D.L."/>
            <person name="Kutish G.F."/>
        </authorList>
    </citation>
    <scope>NUCLEOTIDE SEQUENCE [LARGE SCALE GENOMIC DNA]</scope>
    <source>
        <strain evidence="3">Isolate Florida/1997</strain>
    </source>
</reference>
<feature type="region of interest" description="Disordered" evidence="1">
    <location>
        <begin position="197"/>
        <end position="284"/>
    </location>
</feature>
<dbReference type="RefSeq" id="NP_203332.1">
    <property type="nucleotide sequence ID" value="NC_003084.1"/>
</dbReference>
<protein>
    <submittedName>
        <fullName evidence="2">Uncharacterized protein</fullName>
    </submittedName>
</protein>
<evidence type="ECO:0000256" key="1">
    <source>
        <dbReference type="SAM" id="MobiDB-lite"/>
    </source>
</evidence>
<dbReference type="Proteomes" id="UP000006635">
    <property type="component" value="Segment"/>
</dbReference>
<dbReference type="EMBL" id="AF403738">
    <property type="protein sequence ID" value="AAK94106.1"/>
    <property type="molecule type" value="Genomic_DNA"/>
</dbReference>